<evidence type="ECO:0000313" key="1">
    <source>
        <dbReference type="EMBL" id="KAH7926473.1"/>
    </source>
</evidence>
<protein>
    <submittedName>
        <fullName evidence="1">Uncharacterized protein</fullName>
    </submittedName>
</protein>
<keyword evidence="2" id="KW-1185">Reference proteome</keyword>
<sequence>MADRGYAVLLTYLHQPTRSTPALPTIQGLIAHYLAAVKPYPTPLAAAIVSSPLFLPFSHTKLQALSTSFRHAVHTKAQTLRAEASGVFSPSLSTQLEDWSAAVMKGLEGGHAITRLTCCGGLLLGLDDISSRLPTNQHHVKAGVEDELILTFADVIDVFSSPGGWEKEFQPSTEDGEDAMSLSMVIASQSLLLVPPEKFVALPLSLLLSLVVCTIDRAFRSGSFLENLQSSMHQHPDYKVFIPNTAAINVSIDSVSSSPVMSSMGSLAKLCDRALSLFIGHRPDLAVPQTADIFSVFEQLSARVEADWANSALSGITSEASVAPQNQDLTTSIWTILKTLLFTAIRITEAGLSAVVFVPPSHVSHPPRGSAKVSPDASPSTLALSTLRTLFHLSFVISQFGGAGQGAFVELKKAFFLALDVLATNSPESEQFVRDLWHSCEAFPSGNHPFTSTNRASHHDAPFYQAKKAFALAAIEQLIPVLSAQCIQDLIFPLCLPHLCDPTHRETYESAHSVVLAIFASHAQKTSQGILPPPRTELVDDREEGRLNSEPQGKGFVDTIVPFYAGCLIENSEEGKLSTPQLRLAFAALVRSASISGGHALAWFCIDALLAAVRSLALSPSQDTDRLHRLHLALISSLSSLPLPLLSRALDSVQAAVQSSPLDGGRRQELVDALFVEIMERVGDREKEYAMQWWSEQRLKWENTKVDGGASARGYEIGKEAGLRFWRRWQDKVSASQAADVEGARPRLSDCALGFADGQLLDHQHGPG</sequence>
<comment type="caution">
    <text evidence="1">The sequence shown here is derived from an EMBL/GenBank/DDBJ whole genome shotgun (WGS) entry which is preliminary data.</text>
</comment>
<evidence type="ECO:0000313" key="2">
    <source>
        <dbReference type="Proteomes" id="UP000790709"/>
    </source>
</evidence>
<proteinExistence type="predicted"/>
<organism evidence="1 2">
    <name type="scientific">Leucogyrophana mollusca</name>
    <dbReference type="NCBI Taxonomy" id="85980"/>
    <lineage>
        <taxon>Eukaryota</taxon>
        <taxon>Fungi</taxon>
        <taxon>Dikarya</taxon>
        <taxon>Basidiomycota</taxon>
        <taxon>Agaricomycotina</taxon>
        <taxon>Agaricomycetes</taxon>
        <taxon>Agaricomycetidae</taxon>
        <taxon>Boletales</taxon>
        <taxon>Boletales incertae sedis</taxon>
        <taxon>Leucogyrophana</taxon>
    </lineage>
</organism>
<dbReference type="Proteomes" id="UP000790709">
    <property type="component" value="Unassembled WGS sequence"/>
</dbReference>
<reference evidence="1" key="1">
    <citation type="journal article" date="2021" name="New Phytol.">
        <title>Evolutionary innovations through gain and loss of genes in the ectomycorrhizal Boletales.</title>
        <authorList>
            <person name="Wu G."/>
            <person name="Miyauchi S."/>
            <person name="Morin E."/>
            <person name="Kuo A."/>
            <person name="Drula E."/>
            <person name="Varga T."/>
            <person name="Kohler A."/>
            <person name="Feng B."/>
            <person name="Cao Y."/>
            <person name="Lipzen A."/>
            <person name="Daum C."/>
            <person name="Hundley H."/>
            <person name="Pangilinan J."/>
            <person name="Johnson J."/>
            <person name="Barry K."/>
            <person name="LaButti K."/>
            <person name="Ng V."/>
            <person name="Ahrendt S."/>
            <person name="Min B."/>
            <person name="Choi I.G."/>
            <person name="Park H."/>
            <person name="Plett J.M."/>
            <person name="Magnuson J."/>
            <person name="Spatafora J.W."/>
            <person name="Nagy L.G."/>
            <person name="Henrissat B."/>
            <person name="Grigoriev I.V."/>
            <person name="Yang Z.L."/>
            <person name="Xu J."/>
            <person name="Martin F.M."/>
        </authorList>
    </citation>
    <scope>NUCLEOTIDE SEQUENCE</scope>
    <source>
        <strain evidence="1">KUC20120723A-06</strain>
    </source>
</reference>
<gene>
    <name evidence="1" type="ORF">BV22DRAFT_1009039</name>
</gene>
<dbReference type="EMBL" id="MU266382">
    <property type="protein sequence ID" value="KAH7926473.1"/>
    <property type="molecule type" value="Genomic_DNA"/>
</dbReference>
<accession>A0ACB8BNM7</accession>
<name>A0ACB8BNM7_9AGAM</name>